<evidence type="ECO:0000313" key="4">
    <source>
        <dbReference type="EMBL" id="TPP11521.1"/>
    </source>
</evidence>
<accession>A0A504UXP3</accession>
<feature type="region of interest" description="Disordered" evidence="3">
    <location>
        <begin position="1"/>
        <end position="124"/>
    </location>
</feature>
<evidence type="ECO:0000256" key="3">
    <source>
        <dbReference type="SAM" id="MobiDB-lite"/>
    </source>
</evidence>
<dbReference type="GO" id="GO:0006260">
    <property type="term" value="P:DNA replication"/>
    <property type="evidence" value="ECO:0007669"/>
    <property type="project" value="UniProtKB-KW"/>
</dbReference>
<feature type="compositionally biased region" description="Basic and acidic residues" evidence="3">
    <location>
        <begin position="86"/>
        <end position="96"/>
    </location>
</feature>
<evidence type="ECO:0000256" key="1">
    <source>
        <dbReference type="ARBA" id="ARBA00008909"/>
    </source>
</evidence>
<keyword evidence="5" id="KW-1185">Reference proteome</keyword>
<gene>
    <name evidence="4" type="ORF">FJQ55_12165</name>
</gene>
<comment type="caution">
    <text evidence="4">The sequence shown here is derived from an EMBL/GenBank/DDBJ whole genome shotgun (WGS) entry which is preliminary data.</text>
</comment>
<reference evidence="4 5" key="1">
    <citation type="submission" date="2019-06" db="EMBL/GenBank/DDBJ databases">
        <title>Rhizobium sp. CL12 isolated from roots of soybean.</title>
        <authorList>
            <person name="Wang C."/>
        </authorList>
    </citation>
    <scope>NUCLEOTIDE SEQUENCE [LARGE SCALE GENOMIC DNA]</scope>
    <source>
        <strain evidence="4 5">CL12</strain>
    </source>
</reference>
<feature type="region of interest" description="Disordered" evidence="3">
    <location>
        <begin position="434"/>
        <end position="453"/>
    </location>
</feature>
<comment type="similarity">
    <text evidence="1">Belongs to the Gram-positive plasmids replication protein type 1 family.</text>
</comment>
<dbReference type="RefSeq" id="WP_140828238.1">
    <property type="nucleotide sequence ID" value="NZ_VFYP01000001.1"/>
</dbReference>
<dbReference type="Proteomes" id="UP000316429">
    <property type="component" value="Unassembled WGS sequence"/>
</dbReference>
<proteinExistence type="inferred from homology"/>
<dbReference type="OrthoDB" id="5146336at2"/>
<organism evidence="4 5">
    <name type="scientific">Rhizobium glycinendophyticum</name>
    <dbReference type="NCBI Taxonomy" id="2589807"/>
    <lineage>
        <taxon>Bacteria</taxon>
        <taxon>Pseudomonadati</taxon>
        <taxon>Pseudomonadota</taxon>
        <taxon>Alphaproteobacteria</taxon>
        <taxon>Hyphomicrobiales</taxon>
        <taxon>Rhizobiaceae</taxon>
        <taxon>Rhizobium/Agrobacterium group</taxon>
        <taxon>Rhizobium</taxon>
    </lineage>
</organism>
<feature type="compositionally biased region" description="Basic and acidic residues" evidence="3">
    <location>
        <begin position="13"/>
        <end position="47"/>
    </location>
</feature>
<feature type="compositionally biased region" description="Basic and acidic residues" evidence="3">
    <location>
        <begin position="110"/>
        <end position="120"/>
    </location>
</feature>
<dbReference type="InterPro" id="IPR000989">
    <property type="entry name" value="Rep"/>
</dbReference>
<keyword evidence="2" id="KW-0235">DNA replication</keyword>
<dbReference type="EMBL" id="VFYP01000001">
    <property type="protein sequence ID" value="TPP11521.1"/>
    <property type="molecule type" value="Genomic_DNA"/>
</dbReference>
<dbReference type="GO" id="GO:0003677">
    <property type="term" value="F:DNA binding"/>
    <property type="evidence" value="ECO:0007669"/>
    <property type="project" value="InterPro"/>
</dbReference>
<name>A0A504UXP3_9HYPH</name>
<evidence type="ECO:0000313" key="5">
    <source>
        <dbReference type="Proteomes" id="UP000316429"/>
    </source>
</evidence>
<evidence type="ECO:0000256" key="2">
    <source>
        <dbReference type="ARBA" id="ARBA00022705"/>
    </source>
</evidence>
<dbReference type="Pfam" id="PF01446">
    <property type="entry name" value="Rep_1"/>
    <property type="match status" value="1"/>
</dbReference>
<protein>
    <submittedName>
        <fullName evidence="4">Uncharacterized protein</fullName>
    </submittedName>
</protein>
<dbReference type="AlphaFoldDB" id="A0A504UXP3"/>
<sequence>MSAGLANSPAPERQTDDFQKRNVDINRKPEASGRRRSNDRAISRLFDDLPPAPEIKSFSDGERAVRAVVSKNLEAAKARPQAAQNRAEKARLDKGDATLTPSGDGVVTPQKEETEPRTSNDSRQIQRWRLKHTVANVLRAATPAGGKTPGVCKCGTAKRCEDGSEAPFVTFYNQDGRPGIRGVFYCDSPWLCPTCAPRCAAKRAESVQRVFDATERKGGQVVFITLTVRHGPEDELKDLKKLVTNACTKVRQGKPWALAVKRHDIQGVLVGPEVTWSLKAGWHFHLHLAIPMIEKDDGVSTAEERAKAAGEWIINRYLAYIQREGGNVQRRYYGEKDEPTALREAQDVQVVWRREDLADYIAKGSGAWEVAAAGATKTRTKNRRIGGMTPWDLAARAGRGDKIAAARFAEYASVMPGTRSCIITKALADKLGIQPDADGKEGEGEPDDEDNGTIVVGSLETKRWHRVLRMGYAPDVLRAVGHCQPWPEIDGMVRRFLGETEEEPVKSPETQQMERDFEQIQREPLPSHPVMLPPKFHEPTLGELISEIEQVAVLQFRGSKGRAVQAVLDAHRAKADSMGAPDDKGRPKGLPCVFPPFAEIWQALAA</sequence>